<evidence type="ECO:0000313" key="3">
    <source>
        <dbReference type="EMBL" id="WGI69339.1"/>
    </source>
</evidence>
<feature type="chain" id="PRO_5045584063" description="DUF680 domain-containing protein" evidence="2">
    <location>
        <begin position="26"/>
        <end position="96"/>
    </location>
</feature>
<proteinExistence type="predicted"/>
<gene>
    <name evidence="3" type="ORF">QEO92_04445</name>
</gene>
<reference evidence="3 4" key="1">
    <citation type="submission" date="2023-04" db="EMBL/GenBank/DDBJ databases">
        <title>Neorhizobium petrolearium OS53, complete genome.</title>
        <authorList>
            <person name="Yu T."/>
        </authorList>
    </citation>
    <scope>NUCLEOTIDE SEQUENCE [LARGE SCALE GENOMIC DNA]</scope>
    <source>
        <strain evidence="3 4">OS53</strain>
    </source>
</reference>
<sequence length="96" mass="10205">MKTYLTSGIVAALVASAAFVGPAGAQDYGQDYSQDYMMTAPPQGDAPNLDDTSVDRMPTGSIQPVRPWVSNEGADTDIDNSQDSGDFYNGIVRPQD</sequence>
<evidence type="ECO:0000256" key="1">
    <source>
        <dbReference type="SAM" id="MobiDB-lite"/>
    </source>
</evidence>
<keyword evidence="4" id="KW-1185">Reference proteome</keyword>
<evidence type="ECO:0000256" key="2">
    <source>
        <dbReference type="SAM" id="SignalP"/>
    </source>
</evidence>
<name>A0ABY8M6H6_9HYPH</name>
<protein>
    <recommendedName>
        <fullName evidence="5">DUF680 domain-containing protein</fullName>
    </recommendedName>
</protein>
<feature type="signal peptide" evidence="2">
    <location>
        <begin position="1"/>
        <end position="25"/>
    </location>
</feature>
<accession>A0ABY8M6H6</accession>
<dbReference type="RefSeq" id="WP_227702300.1">
    <property type="nucleotide sequence ID" value="NZ_CP123000.1"/>
</dbReference>
<organism evidence="3 4">
    <name type="scientific">Neorhizobium petrolearium</name>
    <dbReference type="NCBI Taxonomy" id="515361"/>
    <lineage>
        <taxon>Bacteria</taxon>
        <taxon>Pseudomonadati</taxon>
        <taxon>Pseudomonadota</taxon>
        <taxon>Alphaproteobacteria</taxon>
        <taxon>Hyphomicrobiales</taxon>
        <taxon>Rhizobiaceae</taxon>
        <taxon>Rhizobium/Agrobacterium group</taxon>
        <taxon>Neorhizobium</taxon>
    </lineage>
</organism>
<evidence type="ECO:0000313" key="4">
    <source>
        <dbReference type="Proteomes" id="UP001227095"/>
    </source>
</evidence>
<dbReference type="Proteomes" id="UP001227095">
    <property type="component" value="Chromosome"/>
</dbReference>
<dbReference type="EMBL" id="CP123000">
    <property type="protein sequence ID" value="WGI69339.1"/>
    <property type="molecule type" value="Genomic_DNA"/>
</dbReference>
<feature type="region of interest" description="Disordered" evidence="1">
    <location>
        <begin position="38"/>
        <end position="96"/>
    </location>
</feature>
<keyword evidence="2" id="KW-0732">Signal</keyword>
<evidence type="ECO:0008006" key="5">
    <source>
        <dbReference type="Google" id="ProtNLM"/>
    </source>
</evidence>